<dbReference type="GeneID" id="95510216"/>
<proteinExistence type="predicted"/>
<dbReference type="STRING" id="67331.SAMN04490357_0967"/>
<sequence>MRHSAPMSAVGMACPALLVAVVVPAAVHALRRSPLWERISVPPAAVTWSWVDRGEREAERQAGGDPVVR</sequence>
<dbReference type="RefSeq" id="WP_143060412.1">
    <property type="nucleotide sequence ID" value="NZ_FNTD01000004.1"/>
</dbReference>
<evidence type="ECO:0000313" key="1">
    <source>
        <dbReference type="EMBL" id="SEC01546.1"/>
    </source>
</evidence>
<dbReference type="Proteomes" id="UP000182375">
    <property type="component" value="Unassembled WGS sequence"/>
</dbReference>
<dbReference type="AlphaFoldDB" id="A0A1H4P1Z8"/>
<gene>
    <name evidence="1" type="ORF">SAMN04490357_0967</name>
</gene>
<evidence type="ECO:0000313" key="2">
    <source>
        <dbReference type="Proteomes" id="UP000182375"/>
    </source>
</evidence>
<name>A0A1H4P1Z8_9ACTN</name>
<dbReference type="EMBL" id="FNTD01000004">
    <property type="protein sequence ID" value="SEC01546.1"/>
    <property type="molecule type" value="Genomic_DNA"/>
</dbReference>
<organism evidence="1 2">
    <name type="scientific">Streptomyces misionensis</name>
    <dbReference type="NCBI Taxonomy" id="67331"/>
    <lineage>
        <taxon>Bacteria</taxon>
        <taxon>Bacillati</taxon>
        <taxon>Actinomycetota</taxon>
        <taxon>Actinomycetes</taxon>
        <taxon>Kitasatosporales</taxon>
        <taxon>Streptomycetaceae</taxon>
        <taxon>Streptomyces</taxon>
    </lineage>
</organism>
<reference evidence="1 2" key="1">
    <citation type="submission" date="2016-10" db="EMBL/GenBank/DDBJ databases">
        <authorList>
            <person name="de Groot N.N."/>
        </authorList>
    </citation>
    <scope>NUCLEOTIDE SEQUENCE [LARGE SCALE GENOMIC DNA]</scope>
    <source>
        <strain evidence="1 2">DSM 40306</strain>
    </source>
</reference>
<protein>
    <submittedName>
        <fullName evidence="1">Uncharacterized protein</fullName>
    </submittedName>
</protein>
<accession>A0A1H4P1Z8</accession>